<proteinExistence type="predicted"/>
<accession>A0A4D6L5G9</accession>
<name>A0A4D6L5G9_VIGUN</name>
<dbReference type="Proteomes" id="UP000501690">
    <property type="component" value="Linkage Group LG2"/>
</dbReference>
<evidence type="ECO:0000313" key="1">
    <source>
        <dbReference type="EMBL" id="QCD83748.1"/>
    </source>
</evidence>
<dbReference type="EMBL" id="CP039346">
    <property type="protein sequence ID" value="QCD83748.1"/>
    <property type="molecule type" value="Genomic_DNA"/>
</dbReference>
<protein>
    <submittedName>
        <fullName evidence="1">Uncharacterized protein</fullName>
    </submittedName>
</protein>
<evidence type="ECO:0000313" key="2">
    <source>
        <dbReference type="Proteomes" id="UP000501690"/>
    </source>
</evidence>
<reference evidence="1 2" key="1">
    <citation type="submission" date="2019-04" db="EMBL/GenBank/DDBJ databases">
        <title>An improved genome assembly and genetic linkage map for asparagus bean, Vigna unguiculata ssp. sesquipedialis.</title>
        <authorList>
            <person name="Xia Q."/>
            <person name="Zhang R."/>
            <person name="Dong Y."/>
        </authorList>
    </citation>
    <scope>NUCLEOTIDE SEQUENCE [LARGE SCALE GENOMIC DNA]</scope>
    <source>
        <tissue evidence="1">Leaf</tissue>
    </source>
</reference>
<sequence length="161" mass="18484">MGWFTKAINEVLLYELDAIHKVIKFDHEHDFTQEFPLLLGKGDELNIVTQQANLCVAPKGGENELMFYSLDAHNNSNSSQYISQESSYSNNSDCSGDDTVFICLHMLTNNLYQDLASDKLEIFECNQMEPVVFPAKRKLDDVPVKDKIKTNQRITRKKLMF</sequence>
<gene>
    <name evidence="1" type="ORF">DEO72_LG2g4095</name>
</gene>
<organism evidence="1 2">
    <name type="scientific">Vigna unguiculata</name>
    <name type="common">Cowpea</name>
    <dbReference type="NCBI Taxonomy" id="3917"/>
    <lineage>
        <taxon>Eukaryota</taxon>
        <taxon>Viridiplantae</taxon>
        <taxon>Streptophyta</taxon>
        <taxon>Embryophyta</taxon>
        <taxon>Tracheophyta</taxon>
        <taxon>Spermatophyta</taxon>
        <taxon>Magnoliopsida</taxon>
        <taxon>eudicotyledons</taxon>
        <taxon>Gunneridae</taxon>
        <taxon>Pentapetalae</taxon>
        <taxon>rosids</taxon>
        <taxon>fabids</taxon>
        <taxon>Fabales</taxon>
        <taxon>Fabaceae</taxon>
        <taxon>Papilionoideae</taxon>
        <taxon>50 kb inversion clade</taxon>
        <taxon>NPAAA clade</taxon>
        <taxon>indigoferoid/millettioid clade</taxon>
        <taxon>Phaseoleae</taxon>
        <taxon>Vigna</taxon>
    </lineage>
</organism>
<keyword evidence="2" id="KW-1185">Reference proteome</keyword>
<dbReference type="AlphaFoldDB" id="A0A4D6L5G9"/>